<dbReference type="Proteomes" id="UP001275436">
    <property type="component" value="Unassembled WGS sequence"/>
</dbReference>
<dbReference type="GO" id="GO:0016874">
    <property type="term" value="F:ligase activity"/>
    <property type="evidence" value="ECO:0007669"/>
    <property type="project" value="UniProtKB-KW"/>
</dbReference>
<evidence type="ECO:0000313" key="4">
    <source>
        <dbReference type="Proteomes" id="UP001275436"/>
    </source>
</evidence>
<evidence type="ECO:0000256" key="1">
    <source>
        <dbReference type="PROSITE-ProRule" id="PRU00409"/>
    </source>
</evidence>
<name>A0ABQ5TKN8_9BACI</name>
<reference evidence="3 4" key="1">
    <citation type="submission" date="2023-02" db="EMBL/GenBank/DDBJ databases">
        <title>Oceanobacillus kimchii IFOP_LL358 isolated form Alexandrium catenella lab strain.</title>
        <authorList>
            <person name="Gajardo G."/>
            <person name="Ueki S."/>
            <person name="Maruyama F."/>
        </authorList>
    </citation>
    <scope>NUCLEOTIDE SEQUENCE [LARGE SCALE GENOMIC DNA]</scope>
    <source>
        <strain evidence="3 4">IFOP_LL358</strain>
    </source>
</reference>
<dbReference type="SUPFAM" id="SSF56059">
    <property type="entry name" value="Glutathione synthetase ATP-binding domain-like"/>
    <property type="match status" value="1"/>
</dbReference>
<feature type="domain" description="ATP-grasp" evidence="2">
    <location>
        <begin position="103"/>
        <end position="280"/>
    </location>
</feature>
<sequence length="283" mass="32408">MSAGWLIYSEKDAIKNASYIEWFQLEATKQGLSLQLIIREQLTIGINRNQPILYYDNKHISKPDFAVVRYMDPLLSRHLERKGISVFNSSTISETFNHKGYTHDAIIQTGVPMPDTYYYSNGLLPHNPPLEFPFISKVVNGKGGKQVTLIHHMKEWNTYKLNCQSDIILQSTEDIQFGKDIRVFVIGKQIIGAVLRESNTDFRANYTLGGTVSMYTLTSHQRALIQKIIDEFHFDMVGIDFLLSTKGEILFNEIEDVVGSRTWSKVSNINLLELYIKHIKSSI</sequence>
<dbReference type="EMBL" id="BSKO01000001">
    <property type="protein sequence ID" value="GLO66722.1"/>
    <property type="molecule type" value="Genomic_DNA"/>
</dbReference>
<evidence type="ECO:0000259" key="2">
    <source>
        <dbReference type="PROSITE" id="PS50975"/>
    </source>
</evidence>
<dbReference type="InterPro" id="IPR011761">
    <property type="entry name" value="ATP-grasp"/>
</dbReference>
<dbReference type="Gene3D" id="3.30.470.20">
    <property type="entry name" value="ATP-grasp fold, B domain"/>
    <property type="match status" value="1"/>
</dbReference>
<proteinExistence type="predicted"/>
<keyword evidence="4" id="KW-1185">Reference proteome</keyword>
<dbReference type="PANTHER" id="PTHR21621">
    <property type="entry name" value="RIBOSOMAL PROTEIN S6 MODIFICATION PROTEIN"/>
    <property type="match status" value="1"/>
</dbReference>
<keyword evidence="1" id="KW-0547">Nucleotide-binding</keyword>
<organism evidence="3 4">
    <name type="scientific">Oceanobacillus kimchii</name>
    <dbReference type="NCBI Taxonomy" id="746691"/>
    <lineage>
        <taxon>Bacteria</taxon>
        <taxon>Bacillati</taxon>
        <taxon>Bacillota</taxon>
        <taxon>Bacilli</taxon>
        <taxon>Bacillales</taxon>
        <taxon>Bacillaceae</taxon>
        <taxon>Oceanobacillus</taxon>
    </lineage>
</organism>
<keyword evidence="3" id="KW-0436">Ligase</keyword>
<dbReference type="Gene3D" id="3.40.50.20">
    <property type="match status" value="1"/>
</dbReference>
<protein>
    <submittedName>
        <fullName evidence="3">Alpha-L-glutamate ligase</fullName>
    </submittedName>
</protein>
<dbReference type="RefSeq" id="WP_069685209.1">
    <property type="nucleotide sequence ID" value="NZ_BSKO01000001.1"/>
</dbReference>
<evidence type="ECO:0000313" key="3">
    <source>
        <dbReference type="EMBL" id="GLO66722.1"/>
    </source>
</evidence>
<accession>A0ABQ5TKN8</accession>
<comment type="caution">
    <text evidence="3">The sequence shown here is derived from an EMBL/GenBank/DDBJ whole genome shotgun (WGS) entry which is preliminary data.</text>
</comment>
<keyword evidence="1" id="KW-0067">ATP-binding</keyword>
<dbReference type="Pfam" id="PF08443">
    <property type="entry name" value="RimK"/>
    <property type="match status" value="1"/>
</dbReference>
<dbReference type="PANTHER" id="PTHR21621:SF0">
    <property type="entry name" value="BETA-CITRYLGLUTAMATE SYNTHASE B-RELATED"/>
    <property type="match status" value="1"/>
</dbReference>
<gene>
    <name evidence="3" type="ORF">MACH08_25060</name>
</gene>
<dbReference type="PROSITE" id="PS50975">
    <property type="entry name" value="ATP_GRASP"/>
    <property type="match status" value="1"/>
</dbReference>
<dbReference type="InterPro" id="IPR013651">
    <property type="entry name" value="ATP-grasp_RimK-type"/>
</dbReference>